<proteinExistence type="predicted"/>
<dbReference type="EMBL" id="JAEHNY010000012">
    <property type="protein sequence ID" value="MBI6120985.1"/>
    <property type="molecule type" value="Genomic_DNA"/>
</dbReference>
<accession>A0ABS0TJN8</accession>
<evidence type="ECO:0008006" key="3">
    <source>
        <dbReference type="Google" id="ProtNLM"/>
    </source>
</evidence>
<comment type="caution">
    <text evidence="1">The sequence shown here is derived from an EMBL/GenBank/DDBJ whole genome shotgun (WGS) entry which is preliminary data.</text>
</comment>
<dbReference type="Proteomes" id="UP000635665">
    <property type="component" value="Unassembled WGS sequence"/>
</dbReference>
<evidence type="ECO:0000313" key="2">
    <source>
        <dbReference type="Proteomes" id="UP000635665"/>
    </source>
</evidence>
<gene>
    <name evidence="1" type="ORF">I6U50_13225</name>
</gene>
<name>A0ABS0TJN8_9FLAO</name>
<organism evidence="1 2">
    <name type="scientific">Salegentibacter maritimus</name>
    <dbReference type="NCBI Taxonomy" id="2794347"/>
    <lineage>
        <taxon>Bacteria</taxon>
        <taxon>Pseudomonadati</taxon>
        <taxon>Bacteroidota</taxon>
        <taxon>Flavobacteriia</taxon>
        <taxon>Flavobacteriales</taxon>
        <taxon>Flavobacteriaceae</taxon>
        <taxon>Salegentibacter</taxon>
    </lineage>
</organism>
<keyword evidence="2" id="KW-1185">Reference proteome</keyword>
<dbReference type="RefSeq" id="WP_198627924.1">
    <property type="nucleotide sequence ID" value="NZ_JAEHNY010000012.1"/>
</dbReference>
<protein>
    <recommendedName>
        <fullName evidence="3">Addiction module component</fullName>
    </recommendedName>
</protein>
<evidence type="ECO:0000313" key="1">
    <source>
        <dbReference type="EMBL" id="MBI6120985.1"/>
    </source>
</evidence>
<sequence>MDKNALKIELIQKIIACDDEDLLLKMVALLKNVKPGASEPGENYEVESRSSQLSKEQLKEIDERNKAYLEGNLETESLETFNKKIFEKYGV</sequence>
<reference evidence="1 2" key="1">
    <citation type="submission" date="2020-12" db="EMBL/GenBank/DDBJ databases">
        <title>Salegentibacter orientalis sp. nov., isolated from costal sediment.</title>
        <authorList>
            <person name="Lian F.-B."/>
        </authorList>
    </citation>
    <scope>NUCLEOTIDE SEQUENCE [LARGE SCALE GENOMIC DNA]</scope>
    <source>
        <strain evidence="1 2">F60176</strain>
    </source>
</reference>